<accession>T1HSV4</accession>
<dbReference type="SUPFAM" id="SSF51905">
    <property type="entry name" value="FAD/NAD(P)-binding domain"/>
    <property type="match status" value="1"/>
</dbReference>
<dbReference type="Gene3D" id="3.50.50.60">
    <property type="entry name" value="FAD/NAD(P)-binding domain"/>
    <property type="match status" value="1"/>
</dbReference>
<dbReference type="InterPro" id="IPR050281">
    <property type="entry name" value="Flavin_monoamine_oxidase"/>
</dbReference>
<dbReference type="SUPFAM" id="SSF54373">
    <property type="entry name" value="FAD-linked reductases, C-terminal domain"/>
    <property type="match status" value="1"/>
</dbReference>
<evidence type="ECO:0000313" key="2">
    <source>
        <dbReference type="EnsemblMetazoa" id="RPRC007124-PA"/>
    </source>
</evidence>
<proteinExistence type="predicted"/>
<evidence type="ECO:0000259" key="1">
    <source>
        <dbReference type="Pfam" id="PF01593"/>
    </source>
</evidence>
<dbReference type="GO" id="GO:0046592">
    <property type="term" value="F:polyamine oxidase activity"/>
    <property type="evidence" value="ECO:0007669"/>
    <property type="project" value="TreeGrafter"/>
</dbReference>
<name>T1HSV4_RHOPR</name>
<dbReference type="PANTHER" id="PTHR10742:SF416">
    <property type="entry name" value="SPERMINE OXIDASE"/>
    <property type="match status" value="1"/>
</dbReference>
<dbReference type="eggNOG" id="KOG0685">
    <property type="taxonomic scope" value="Eukaryota"/>
</dbReference>
<dbReference type="STRING" id="13249.T1HSV4"/>
<dbReference type="HOGENOM" id="CLU_004498_2_3_1"/>
<dbReference type="InParanoid" id="T1HSV4"/>
<organism evidence="2 3">
    <name type="scientific">Rhodnius prolixus</name>
    <name type="common">Triatomid bug</name>
    <dbReference type="NCBI Taxonomy" id="13249"/>
    <lineage>
        <taxon>Eukaryota</taxon>
        <taxon>Metazoa</taxon>
        <taxon>Ecdysozoa</taxon>
        <taxon>Arthropoda</taxon>
        <taxon>Hexapoda</taxon>
        <taxon>Insecta</taxon>
        <taxon>Pterygota</taxon>
        <taxon>Neoptera</taxon>
        <taxon>Paraneoptera</taxon>
        <taxon>Hemiptera</taxon>
        <taxon>Heteroptera</taxon>
        <taxon>Panheteroptera</taxon>
        <taxon>Cimicomorpha</taxon>
        <taxon>Reduviidae</taxon>
        <taxon>Triatominae</taxon>
        <taxon>Rhodnius</taxon>
    </lineage>
</organism>
<dbReference type="VEuPathDB" id="VectorBase:RPRC007124"/>
<evidence type="ECO:0000313" key="3">
    <source>
        <dbReference type="Proteomes" id="UP000015103"/>
    </source>
</evidence>
<dbReference type="OMA" id="RIRTSWM"/>
<dbReference type="EMBL" id="ACPB03012621">
    <property type="status" value="NOT_ANNOTATED_CDS"/>
    <property type="molecule type" value="Genomic_DNA"/>
</dbReference>
<dbReference type="Gene3D" id="3.90.660.10">
    <property type="match status" value="1"/>
</dbReference>
<dbReference type="PANTHER" id="PTHR10742">
    <property type="entry name" value="FLAVIN MONOAMINE OXIDASE"/>
    <property type="match status" value="1"/>
</dbReference>
<reference evidence="2" key="1">
    <citation type="submission" date="2015-05" db="UniProtKB">
        <authorList>
            <consortium name="EnsemblMetazoa"/>
        </authorList>
    </citation>
    <scope>IDENTIFICATION</scope>
</reference>
<dbReference type="InterPro" id="IPR036188">
    <property type="entry name" value="FAD/NAD-bd_sf"/>
</dbReference>
<protein>
    <submittedName>
        <fullName evidence="2">Amino_oxidase domain-containing protein</fullName>
    </submittedName>
</protein>
<dbReference type="Pfam" id="PF01593">
    <property type="entry name" value="Amino_oxidase"/>
    <property type="match status" value="1"/>
</dbReference>
<dbReference type="AlphaFoldDB" id="T1HSV4"/>
<sequence>RIGGRIRTSWMGDSIVEMGPKLIHGGSVANPMFTLACLEGMFKNRPVLRAENPPEDYLMRDGRIITDHYTQDMVFQQMLNDLPDYFRSRRTSQNISLLNYLVLRIGQEVMKFPAELRYDTERMFYGLLNSVKGKYGAALEDISANGLAKMVNIPGGEVRVPGGFITLLAPLVRDIPRENLHYNHAVHTIKWSFCDEPRVKVTCLNGKEFEADYVIVTFSLGVLKEKYDCMFEPELPQTKQEAIRALAIGHINRVYLEYVNPWWAPGEFNLRLALNKDELINTTKWTKSINKITEIPGSKHVLSFTLGAQQAIDLELITAEELAIEFTNFVRKIMDNKSIPFPNNVILSRWSCSPHFRGAQCYMPMGSTIGHIKDLYEPPIGRCDDLDCPMPVLFAGEATHHLYFGTVHAARLSGIREANRIAKTVRESY</sequence>
<dbReference type="InterPro" id="IPR002937">
    <property type="entry name" value="Amino_oxidase"/>
</dbReference>
<dbReference type="EnsemblMetazoa" id="RPRC007124-RA">
    <property type="protein sequence ID" value="RPRC007124-PA"/>
    <property type="gene ID" value="RPRC007124"/>
</dbReference>
<feature type="domain" description="Amine oxidase" evidence="1">
    <location>
        <begin position="1"/>
        <end position="421"/>
    </location>
</feature>
<dbReference type="Proteomes" id="UP000015103">
    <property type="component" value="Unassembled WGS sequence"/>
</dbReference>
<keyword evidence="3" id="KW-1185">Reference proteome</keyword>